<name>A0A1Z1FEB4_9SPHN</name>
<comment type="function">
    <text evidence="7">This enzyme is involved in nucleotide metabolism: it produces dUMP, the immediate precursor of thymidine nucleotides and it decreases the intracellular concentration of dUTP so that uracil cannot be incorporated into DNA.</text>
</comment>
<dbReference type="RefSeq" id="WP_066847726.1">
    <property type="nucleotide sequence ID" value="NZ_CP019602.1"/>
</dbReference>
<dbReference type="InterPro" id="IPR008181">
    <property type="entry name" value="dUTPase"/>
</dbReference>
<comment type="catalytic activity">
    <reaction evidence="6 7">
        <text>dUTP + H2O = dUMP + diphosphate + H(+)</text>
        <dbReference type="Rhea" id="RHEA:10248"/>
        <dbReference type="ChEBI" id="CHEBI:15377"/>
        <dbReference type="ChEBI" id="CHEBI:15378"/>
        <dbReference type="ChEBI" id="CHEBI:33019"/>
        <dbReference type="ChEBI" id="CHEBI:61555"/>
        <dbReference type="ChEBI" id="CHEBI:246422"/>
        <dbReference type="EC" id="3.6.1.23"/>
    </reaction>
</comment>
<feature type="binding site" evidence="7">
    <location>
        <begin position="71"/>
        <end position="73"/>
    </location>
    <ligand>
        <name>substrate</name>
    </ligand>
</feature>
<dbReference type="GO" id="GO:0046081">
    <property type="term" value="P:dUTP catabolic process"/>
    <property type="evidence" value="ECO:0007669"/>
    <property type="project" value="InterPro"/>
</dbReference>
<comment type="similarity">
    <text evidence="1 7">Belongs to the dUTPase family.</text>
</comment>
<feature type="binding site" evidence="7">
    <location>
        <position position="84"/>
    </location>
    <ligand>
        <name>substrate</name>
    </ligand>
</feature>
<sequence length="164" mass="17467">MTKPHEPVPVPVMRLEGNDDLPLPRYASEGAAGMDVVSAEDWIIAPGDRVAVATGLAVAIPEGFEIQIRPRSGLALKHGITVPNTPGTIDSDYRGELKVILINHGQEPYKVQRGDRIAQAVLSPVVRASWLKVEHLDETKRGAGGFGSTGFGSAEVRPINGGED</sequence>
<feature type="binding site" evidence="7">
    <location>
        <begin position="88"/>
        <end position="90"/>
    </location>
    <ligand>
        <name>substrate</name>
    </ligand>
</feature>
<dbReference type="NCBIfam" id="NF001862">
    <property type="entry name" value="PRK00601.1"/>
    <property type="match status" value="1"/>
</dbReference>
<keyword evidence="3 7" id="KW-0378">Hydrolase</keyword>
<accession>A0A1Z1FEB4</accession>
<reference evidence="10 11" key="1">
    <citation type="submission" date="2017-01" db="EMBL/GenBank/DDBJ databases">
        <title>Complete genome sequence of esterase-producing bacterium Croceicoccus marinus E4A9.</title>
        <authorList>
            <person name="Wu Y.-H."/>
            <person name="Cheng H."/>
            <person name="Xu L."/>
            <person name="Huo Y.-Y."/>
            <person name="Wang C.-S."/>
            <person name="Xu X.-W."/>
        </authorList>
    </citation>
    <scope>NUCLEOTIDE SEQUENCE [LARGE SCALE GENOMIC DNA]</scope>
    <source>
        <strain evidence="10 11">E4A9</strain>
    </source>
</reference>
<dbReference type="CDD" id="cd07557">
    <property type="entry name" value="trimeric_dUTPase"/>
    <property type="match status" value="1"/>
</dbReference>
<dbReference type="GO" id="GO:0006226">
    <property type="term" value="P:dUMP biosynthetic process"/>
    <property type="evidence" value="ECO:0007669"/>
    <property type="project" value="UniProtKB-UniRule"/>
</dbReference>
<comment type="caution">
    <text evidence="7">Lacks conserved residue(s) required for the propagation of feature annotation.</text>
</comment>
<dbReference type="PANTHER" id="PTHR11241">
    <property type="entry name" value="DEOXYURIDINE 5'-TRIPHOSPHATE NUCLEOTIDOHYDROLASE"/>
    <property type="match status" value="1"/>
</dbReference>
<dbReference type="InterPro" id="IPR036157">
    <property type="entry name" value="dUTPase-like_sf"/>
</dbReference>
<dbReference type="GO" id="GO:0000287">
    <property type="term" value="F:magnesium ion binding"/>
    <property type="evidence" value="ECO:0007669"/>
    <property type="project" value="UniProtKB-UniRule"/>
</dbReference>
<proteinExistence type="inferred from homology"/>
<dbReference type="Pfam" id="PF00692">
    <property type="entry name" value="dUTPase"/>
    <property type="match status" value="1"/>
</dbReference>
<dbReference type="Gene3D" id="2.70.40.10">
    <property type="match status" value="1"/>
</dbReference>
<dbReference type="OrthoDB" id="9809956at2"/>
<feature type="region of interest" description="Disordered" evidence="8">
    <location>
        <begin position="142"/>
        <end position="164"/>
    </location>
</feature>
<dbReference type="EC" id="3.6.1.23" evidence="7"/>
<evidence type="ECO:0000313" key="10">
    <source>
        <dbReference type="EMBL" id="ARU17114.1"/>
    </source>
</evidence>
<dbReference type="AlphaFoldDB" id="A0A1Z1FEB4"/>
<dbReference type="FunFam" id="2.70.40.10:FF:000002">
    <property type="entry name" value="dUTP diphosphatase"/>
    <property type="match status" value="1"/>
</dbReference>
<evidence type="ECO:0000256" key="6">
    <source>
        <dbReference type="ARBA" id="ARBA00047686"/>
    </source>
</evidence>
<keyword evidence="11" id="KW-1185">Reference proteome</keyword>
<protein>
    <recommendedName>
        <fullName evidence="7">Deoxyuridine 5'-triphosphate nucleotidohydrolase</fullName>
        <shortName evidence="7">dUTPase</shortName>
        <ecNumber evidence="7">3.6.1.23</ecNumber>
    </recommendedName>
    <alternativeName>
        <fullName evidence="7">dUTP pyrophosphatase</fullName>
    </alternativeName>
</protein>
<evidence type="ECO:0000313" key="11">
    <source>
        <dbReference type="Proteomes" id="UP000195807"/>
    </source>
</evidence>
<evidence type="ECO:0000259" key="9">
    <source>
        <dbReference type="Pfam" id="PF00692"/>
    </source>
</evidence>
<dbReference type="SUPFAM" id="SSF51283">
    <property type="entry name" value="dUTPase-like"/>
    <property type="match status" value="1"/>
</dbReference>
<evidence type="ECO:0000256" key="7">
    <source>
        <dbReference type="HAMAP-Rule" id="MF_00116"/>
    </source>
</evidence>
<gene>
    <name evidence="7" type="primary">dut</name>
    <name evidence="10" type="ORF">A9D14_14265</name>
</gene>
<dbReference type="PANTHER" id="PTHR11241:SF0">
    <property type="entry name" value="DEOXYURIDINE 5'-TRIPHOSPHATE NUCLEOTIDOHYDROLASE"/>
    <property type="match status" value="1"/>
</dbReference>
<dbReference type="Proteomes" id="UP000195807">
    <property type="component" value="Chromosome"/>
</dbReference>
<dbReference type="NCBIfam" id="TIGR00576">
    <property type="entry name" value="dut"/>
    <property type="match status" value="1"/>
</dbReference>
<evidence type="ECO:0000256" key="2">
    <source>
        <dbReference type="ARBA" id="ARBA00022723"/>
    </source>
</evidence>
<evidence type="ECO:0000256" key="4">
    <source>
        <dbReference type="ARBA" id="ARBA00022842"/>
    </source>
</evidence>
<dbReference type="UniPathway" id="UPA00610">
    <property type="reaction ID" value="UER00666"/>
</dbReference>
<comment type="cofactor">
    <cofactor evidence="7">
        <name>Mg(2+)</name>
        <dbReference type="ChEBI" id="CHEBI:18420"/>
    </cofactor>
</comment>
<keyword evidence="4 7" id="KW-0460">Magnesium</keyword>
<dbReference type="KEGG" id="cman:A9D14_14265"/>
<dbReference type="InterPro" id="IPR033704">
    <property type="entry name" value="dUTPase_trimeric"/>
</dbReference>
<keyword evidence="2 7" id="KW-0479">Metal-binding</keyword>
<comment type="pathway">
    <text evidence="7">Pyrimidine metabolism; dUMP biosynthesis; dUMP from dCTP (dUTP route): step 2/2.</text>
</comment>
<evidence type="ECO:0000256" key="5">
    <source>
        <dbReference type="ARBA" id="ARBA00023080"/>
    </source>
</evidence>
<dbReference type="GO" id="GO:0004170">
    <property type="term" value="F:dUTP diphosphatase activity"/>
    <property type="evidence" value="ECO:0007669"/>
    <property type="project" value="UniProtKB-UniRule"/>
</dbReference>
<feature type="domain" description="dUTPase-like" evidence="9">
    <location>
        <begin position="21"/>
        <end position="150"/>
    </location>
</feature>
<keyword evidence="5 7" id="KW-0546">Nucleotide metabolism</keyword>
<evidence type="ECO:0000256" key="1">
    <source>
        <dbReference type="ARBA" id="ARBA00006581"/>
    </source>
</evidence>
<evidence type="ECO:0000256" key="8">
    <source>
        <dbReference type="SAM" id="MobiDB-lite"/>
    </source>
</evidence>
<dbReference type="InterPro" id="IPR029054">
    <property type="entry name" value="dUTPase-like"/>
</dbReference>
<dbReference type="STRING" id="450378.GCA_001661675_02863"/>
<dbReference type="HAMAP" id="MF_00116">
    <property type="entry name" value="dUTPase_bact"/>
    <property type="match status" value="1"/>
</dbReference>
<evidence type="ECO:0000256" key="3">
    <source>
        <dbReference type="ARBA" id="ARBA00022801"/>
    </source>
</evidence>
<organism evidence="10 11">
    <name type="scientific">Croceicoccus marinus</name>
    <dbReference type="NCBI Taxonomy" id="450378"/>
    <lineage>
        <taxon>Bacteria</taxon>
        <taxon>Pseudomonadati</taxon>
        <taxon>Pseudomonadota</taxon>
        <taxon>Alphaproteobacteria</taxon>
        <taxon>Sphingomonadales</taxon>
        <taxon>Erythrobacteraceae</taxon>
        <taxon>Croceicoccus</taxon>
    </lineage>
</organism>
<dbReference type="EMBL" id="CP019602">
    <property type="protein sequence ID" value="ARU17114.1"/>
    <property type="molecule type" value="Genomic_DNA"/>
</dbReference>